<feature type="region of interest" description="Disordered" evidence="1">
    <location>
        <begin position="44"/>
        <end position="77"/>
    </location>
</feature>
<accession>A0A6A6H414</accession>
<reference evidence="2" key="1">
    <citation type="journal article" date="2020" name="Stud. Mycol.">
        <title>101 Dothideomycetes genomes: a test case for predicting lifestyles and emergence of pathogens.</title>
        <authorList>
            <person name="Haridas S."/>
            <person name="Albert R."/>
            <person name="Binder M."/>
            <person name="Bloem J."/>
            <person name="Labutti K."/>
            <person name="Salamov A."/>
            <person name="Andreopoulos B."/>
            <person name="Baker S."/>
            <person name="Barry K."/>
            <person name="Bills G."/>
            <person name="Bluhm B."/>
            <person name="Cannon C."/>
            <person name="Castanera R."/>
            <person name="Culley D."/>
            <person name="Daum C."/>
            <person name="Ezra D."/>
            <person name="Gonzalez J."/>
            <person name="Henrissat B."/>
            <person name="Kuo A."/>
            <person name="Liang C."/>
            <person name="Lipzen A."/>
            <person name="Lutzoni F."/>
            <person name="Magnuson J."/>
            <person name="Mondo S."/>
            <person name="Nolan M."/>
            <person name="Ohm R."/>
            <person name="Pangilinan J."/>
            <person name="Park H.-J."/>
            <person name="Ramirez L."/>
            <person name="Alfaro M."/>
            <person name="Sun H."/>
            <person name="Tritt A."/>
            <person name="Yoshinaga Y."/>
            <person name="Zwiers L.-H."/>
            <person name="Turgeon B."/>
            <person name="Goodwin S."/>
            <person name="Spatafora J."/>
            <person name="Crous P."/>
            <person name="Grigoriev I."/>
        </authorList>
    </citation>
    <scope>NUCLEOTIDE SEQUENCE</scope>
    <source>
        <strain evidence="2">Tuck. ex Michener</strain>
    </source>
</reference>
<feature type="compositionally biased region" description="Polar residues" evidence="1">
    <location>
        <begin position="55"/>
        <end position="72"/>
    </location>
</feature>
<dbReference type="Proteomes" id="UP000800092">
    <property type="component" value="Unassembled WGS sequence"/>
</dbReference>
<dbReference type="AlphaFoldDB" id="A0A6A6H414"/>
<gene>
    <name evidence="2" type="ORF">EV356DRAFT_505441</name>
</gene>
<sequence length="230" mass="25474">MYITPELFGQVPALPADDCHYACNQEQPTTTMGLEIEHPNFALGKRKRQGKSQDTRTISSSSFVSKQTSNSLGPEVRLLSGSENTSRAGELHSSLSSTNLPHARLMTSMRDDPPPHKARRKTITPKALRTSHQKPVCENYSPSPSPSSKGASTIEKCHLCNRRPTQKQDLDAFADCLRCQKRTCFVCIRECSGSCWASRICSNCCVEKGEEGDTWCFECLGQSTDHEMQG</sequence>
<evidence type="ECO:0000313" key="3">
    <source>
        <dbReference type="Proteomes" id="UP000800092"/>
    </source>
</evidence>
<dbReference type="EMBL" id="ML991817">
    <property type="protein sequence ID" value="KAF2232263.1"/>
    <property type="molecule type" value="Genomic_DNA"/>
</dbReference>
<evidence type="ECO:0000313" key="2">
    <source>
        <dbReference type="EMBL" id="KAF2232263.1"/>
    </source>
</evidence>
<evidence type="ECO:0000256" key="1">
    <source>
        <dbReference type="SAM" id="MobiDB-lite"/>
    </source>
</evidence>
<keyword evidence="3" id="KW-1185">Reference proteome</keyword>
<dbReference type="OrthoDB" id="5377226at2759"/>
<name>A0A6A6H414_VIRVR</name>
<protein>
    <submittedName>
        <fullName evidence="2">Uncharacterized protein</fullName>
    </submittedName>
</protein>
<proteinExistence type="predicted"/>
<organism evidence="2 3">
    <name type="scientific">Viridothelium virens</name>
    <name type="common">Speckled blister lichen</name>
    <name type="synonym">Trypethelium virens</name>
    <dbReference type="NCBI Taxonomy" id="1048519"/>
    <lineage>
        <taxon>Eukaryota</taxon>
        <taxon>Fungi</taxon>
        <taxon>Dikarya</taxon>
        <taxon>Ascomycota</taxon>
        <taxon>Pezizomycotina</taxon>
        <taxon>Dothideomycetes</taxon>
        <taxon>Dothideomycetes incertae sedis</taxon>
        <taxon>Trypetheliales</taxon>
        <taxon>Trypetheliaceae</taxon>
        <taxon>Viridothelium</taxon>
    </lineage>
</organism>